<proteinExistence type="predicted"/>
<keyword evidence="1" id="KW-0472">Membrane</keyword>
<dbReference type="RefSeq" id="WP_006571753.1">
    <property type="nucleotide sequence ID" value="NZ_AAXG02000008.1"/>
</dbReference>
<name>A6NSM6_9FIRM</name>
<feature type="transmembrane region" description="Helical" evidence="1">
    <location>
        <begin position="6"/>
        <end position="29"/>
    </location>
</feature>
<dbReference type="eggNOG" id="COG4219">
    <property type="taxonomic scope" value="Bacteria"/>
</dbReference>
<feature type="transmembrane region" description="Helical" evidence="1">
    <location>
        <begin position="286"/>
        <end position="305"/>
    </location>
</feature>
<keyword evidence="1" id="KW-1133">Transmembrane helix</keyword>
<dbReference type="InterPro" id="IPR008756">
    <property type="entry name" value="Peptidase_M56"/>
</dbReference>
<reference evidence="3 4" key="1">
    <citation type="submission" date="2007-04" db="EMBL/GenBank/DDBJ databases">
        <authorList>
            <person name="Fulton L."/>
            <person name="Clifton S."/>
            <person name="Fulton B."/>
            <person name="Xu J."/>
            <person name="Minx P."/>
            <person name="Pepin K.H."/>
            <person name="Johnson M."/>
            <person name="Thiruvilangam P."/>
            <person name="Bhonagiri V."/>
            <person name="Nash W.E."/>
            <person name="Mardis E.R."/>
            <person name="Wilson R.K."/>
        </authorList>
    </citation>
    <scope>NUCLEOTIDE SEQUENCE [LARGE SCALE GENOMIC DNA]</scope>
    <source>
        <strain evidence="3 4">ATCC 29799</strain>
    </source>
</reference>
<dbReference type="STRING" id="411467.BACCAP_01205"/>
<feature type="transmembrane region" description="Helical" evidence="1">
    <location>
        <begin position="113"/>
        <end position="131"/>
    </location>
</feature>
<dbReference type="Pfam" id="PF05569">
    <property type="entry name" value="Peptidase_M56"/>
    <property type="match status" value="1"/>
</dbReference>
<dbReference type="InterPro" id="IPR052173">
    <property type="entry name" value="Beta-lactam_resp_regulator"/>
</dbReference>
<evidence type="ECO:0000313" key="4">
    <source>
        <dbReference type="Proteomes" id="UP000003639"/>
    </source>
</evidence>
<dbReference type="Proteomes" id="UP000003639">
    <property type="component" value="Unassembled WGS sequence"/>
</dbReference>
<accession>A6NSM6</accession>
<reference evidence="3 4" key="2">
    <citation type="submission" date="2007-06" db="EMBL/GenBank/DDBJ databases">
        <title>Draft genome sequence of Pseudoflavonifractor capillosus ATCC 29799.</title>
        <authorList>
            <person name="Sudarsanam P."/>
            <person name="Ley R."/>
            <person name="Guruge J."/>
            <person name="Turnbaugh P.J."/>
            <person name="Mahowald M."/>
            <person name="Liep D."/>
            <person name="Gordon J."/>
        </authorList>
    </citation>
    <scope>NUCLEOTIDE SEQUENCE [LARGE SCALE GENOMIC DNA]</scope>
    <source>
        <strain evidence="3 4">ATCC 29799</strain>
    </source>
</reference>
<dbReference type="AlphaFoldDB" id="A6NSM6"/>
<gene>
    <name evidence="3" type="ORF">BACCAP_01205</name>
</gene>
<dbReference type="OrthoDB" id="9804799at2"/>
<evidence type="ECO:0000259" key="2">
    <source>
        <dbReference type="Pfam" id="PF05569"/>
    </source>
</evidence>
<sequence>MSTLFWKLLNMSISAGWLILAVMILRLLLRKAPKSLRCALWGIVALRLVLPFSLESPVSLIPNGETVSASVINGGVLQVSIGVELLDRPVSKYLEPSSAVTATAGGDVHWMELLGWLWLAGVAVLLVYGLVSWLRLRRRVAEAVPLRDNLWLCDHIPTPFILGLFRPRIYLPSDVAEADIPYVEAHERAHLAHRDHWWKPLGFLLLAVYWFNPLVWAAYLLFCRDVELACDERVVSEWDSADRQAYSRALLACSVSRPTLSACPLAFGEIGVKERVKAVFHCKKPALWVILAAAGLCVAVAVCFLTDPEQLTLDNITSERGYAITSQTPYVLTLSVPKDVLTENCYTGEGQLFKENEVPAFQNDTTTIYLERVMPANEGDEYLVFMFSFSHRLPESGTILLPYQKSKDGYQLFAYHASETLTDDNTLYPDAVSLHGVGPEKEFSFYVRTDVCRAASGTLEMQLGCNALTYVRLKPGQAAPSGVQGTQMVADVADVNDAIAELLAEIASSPQEASSTVAYLSAHPEAHQQLLDYGDLTLRYCFSQFLDGGQTGLEGGLMWHLICELAPEAEQIPPVGSGQDCFDAWRSSARSDMEEHGTSWMEEHTPGALMLLQIAGGEAEQ</sequence>
<evidence type="ECO:0000256" key="1">
    <source>
        <dbReference type="SAM" id="Phobius"/>
    </source>
</evidence>
<dbReference type="PANTHER" id="PTHR34978:SF3">
    <property type="entry name" value="SLR0241 PROTEIN"/>
    <property type="match status" value="1"/>
</dbReference>
<organism evidence="3 4">
    <name type="scientific">Pseudoflavonifractor capillosus ATCC 29799</name>
    <dbReference type="NCBI Taxonomy" id="411467"/>
    <lineage>
        <taxon>Bacteria</taxon>
        <taxon>Bacillati</taxon>
        <taxon>Bacillota</taxon>
        <taxon>Clostridia</taxon>
        <taxon>Eubacteriales</taxon>
        <taxon>Oscillospiraceae</taxon>
        <taxon>Pseudoflavonifractor</taxon>
    </lineage>
</organism>
<comment type="caution">
    <text evidence="3">The sequence shown here is derived from an EMBL/GenBank/DDBJ whole genome shotgun (WGS) entry which is preliminary data.</text>
</comment>
<protein>
    <submittedName>
        <fullName evidence="3">Peptidase, M56 family</fullName>
    </submittedName>
</protein>
<feature type="domain" description="Peptidase M56" evidence="2">
    <location>
        <begin position="6"/>
        <end position="278"/>
    </location>
</feature>
<keyword evidence="4" id="KW-1185">Reference proteome</keyword>
<evidence type="ECO:0000313" key="3">
    <source>
        <dbReference type="EMBL" id="EDN00983.1"/>
    </source>
</evidence>
<keyword evidence="1" id="KW-0812">Transmembrane</keyword>
<dbReference type="EMBL" id="AAXG02000008">
    <property type="protein sequence ID" value="EDN00983.1"/>
    <property type="molecule type" value="Genomic_DNA"/>
</dbReference>
<feature type="transmembrane region" description="Helical" evidence="1">
    <location>
        <begin position="201"/>
        <end position="222"/>
    </location>
</feature>
<dbReference type="PANTHER" id="PTHR34978">
    <property type="entry name" value="POSSIBLE SENSOR-TRANSDUCER PROTEIN BLAR"/>
    <property type="match status" value="1"/>
</dbReference>
<dbReference type="CDD" id="cd07341">
    <property type="entry name" value="M56_BlaR1_MecR1_like"/>
    <property type="match status" value="1"/>
</dbReference>